<dbReference type="SUPFAM" id="SSF53649">
    <property type="entry name" value="Alkaline phosphatase-like"/>
    <property type="match status" value="1"/>
</dbReference>
<dbReference type="EMBL" id="BMON01000001">
    <property type="protein sequence ID" value="GGM23929.1"/>
    <property type="molecule type" value="Genomic_DNA"/>
</dbReference>
<dbReference type="InterPro" id="IPR050738">
    <property type="entry name" value="Sulfatase"/>
</dbReference>
<gene>
    <name evidence="4" type="ORF">GCM10009006_01530</name>
</gene>
<dbReference type="GO" id="GO:0004065">
    <property type="term" value="F:arylsulfatase activity"/>
    <property type="evidence" value="ECO:0007669"/>
    <property type="project" value="TreeGrafter"/>
</dbReference>
<dbReference type="InterPro" id="IPR000917">
    <property type="entry name" value="Sulfatase_N"/>
</dbReference>
<sequence>MFNDQVQEKPEILSLDTHNTGFDAEGIWIELSAEAKPPMRMNRLQEEKKLQDTEAPFVHFVHDMGPHAPYGFENGVFESTKQFFKKHEKSQAELRNLYEENCRTSAERFLRLYDKLKQKDLLEDTLVIFTSDHGEALGEKRNGGRFGHGHPLTPETVNVPIVFCGAGLPKGRSFDQILSGVDIVPTVLAALGVRRNTPTDGSEVWNSTCKQSRLLRSEVWQHVELEVLKLSKDVSVYSACSAWNDSGGFVFNKKSVIERTAGLAYDNLFRGYSPAWKANFTLKKGLQMAKLALGSTFAYGSPDFTVEEAERVVPSSLNDIQTGSTRTLSDDQKEHLKDMGYL</sequence>
<protein>
    <recommendedName>
        <fullName evidence="3">Sulfatase N-terminal domain-containing protein</fullName>
    </recommendedName>
</protein>
<comment type="similarity">
    <text evidence="1">Belongs to the sulfatase family.</text>
</comment>
<comment type="caution">
    <text evidence="4">The sequence shown here is derived from an EMBL/GenBank/DDBJ whole genome shotgun (WGS) entry which is preliminary data.</text>
</comment>
<dbReference type="PANTHER" id="PTHR42693:SF33">
    <property type="entry name" value="ARYLSULFATASE"/>
    <property type="match status" value="1"/>
</dbReference>
<accession>A0A830FHH8</accession>
<feature type="domain" description="Sulfatase N-terminal" evidence="3">
    <location>
        <begin position="51"/>
        <end position="193"/>
    </location>
</feature>
<dbReference type="AlphaFoldDB" id="A0A830FHH8"/>
<evidence type="ECO:0000259" key="3">
    <source>
        <dbReference type="Pfam" id="PF00884"/>
    </source>
</evidence>
<name>A0A830FHH8_HALAR</name>
<evidence type="ECO:0000313" key="4">
    <source>
        <dbReference type="EMBL" id="GGM23929.1"/>
    </source>
</evidence>
<evidence type="ECO:0000256" key="2">
    <source>
        <dbReference type="SAM" id="MobiDB-lite"/>
    </source>
</evidence>
<feature type="region of interest" description="Disordered" evidence="2">
    <location>
        <begin position="323"/>
        <end position="342"/>
    </location>
</feature>
<dbReference type="Proteomes" id="UP000656367">
    <property type="component" value="Unassembled WGS sequence"/>
</dbReference>
<reference evidence="4" key="2">
    <citation type="submission" date="2020-09" db="EMBL/GenBank/DDBJ databases">
        <authorList>
            <person name="Sun Q."/>
            <person name="Ohkuma M."/>
        </authorList>
    </citation>
    <scope>NUCLEOTIDE SEQUENCE</scope>
    <source>
        <strain evidence="4">JCM 15759</strain>
    </source>
</reference>
<dbReference type="Pfam" id="PF00884">
    <property type="entry name" value="Sulfatase"/>
    <property type="match status" value="1"/>
</dbReference>
<dbReference type="PANTHER" id="PTHR42693">
    <property type="entry name" value="ARYLSULFATASE FAMILY MEMBER"/>
    <property type="match status" value="1"/>
</dbReference>
<evidence type="ECO:0000313" key="5">
    <source>
        <dbReference type="Proteomes" id="UP000656367"/>
    </source>
</evidence>
<feature type="compositionally biased region" description="Basic and acidic residues" evidence="2">
    <location>
        <begin position="328"/>
        <end position="342"/>
    </location>
</feature>
<reference evidence="4" key="1">
    <citation type="journal article" date="2014" name="Int. J. Syst. Evol. Microbiol.">
        <title>Complete genome sequence of Corynebacterium casei LMG S-19264T (=DSM 44701T), isolated from a smear-ripened cheese.</title>
        <authorList>
            <consortium name="US DOE Joint Genome Institute (JGI-PGF)"/>
            <person name="Walter F."/>
            <person name="Albersmeier A."/>
            <person name="Kalinowski J."/>
            <person name="Ruckert C."/>
        </authorList>
    </citation>
    <scope>NUCLEOTIDE SEQUENCE</scope>
    <source>
        <strain evidence="4">JCM 15759</strain>
    </source>
</reference>
<proteinExistence type="inferred from homology"/>
<organism evidence="4 5">
    <name type="scientific">Haloarcula argentinensis</name>
    <dbReference type="NCBI Taxonomy" id="43776"/>
    <lineage>
        <taxon>Archaea</taxon>
        <taxon>Methanobacteriati</taxon>
        <taxon>Methanobacteriota</taxon>
        <taxon>Stenosarchaea group</taxon>
        <taxon>Halobacteria</taxon>
        <taxon>Halobacteriales</taxon>
        <taxon>Haloarculaceae</taxon>
        <taxon>Haloarcula</taxon>
    </lineage>
</organism>
<dbReference type="InterPro" id="IPR017850">
    <property type="entry name" value="Alkaline_phosphatase_core_sf"/>
</dbReference>
<evidence type="ECO:0000256" key="1">
    <source>
        <dbReference type="ARBA" id="ARBA00008779"/>
    </source>
</evidence>
<dbReference type="Gene3D" id="3.40.720.10">
    <property type="entry name" value="Alkaline Phosphatase, subunit A"/>
    <property type="match status" value="1"/>
</dbReference>